<dbReference type="EMBL" id="BTFZ01000020">
    <property type="protein sequence ID" value="GMM39083.1"/>
    <property type="molecule type" value="Genomic_DNA"/>
</dbReference>
<name>A0AAV5QW41_9ASCO</name>
<evidence type="ECO:0000313" key="1">
    <source>
        <dbReference type="EMBL" id="GMM39083.1"/>
    </source>
</evidence>
<accession>A0AAV5QW41</accession>
<evidence type="ECO:0000313" key="2">
    <source>
        <dbReference type="Proteomes" id="UP001360560"/>
    </source>
</evidence>
<gene>
    <name evidence="1" type="ORF">DASC09_064220</name>
</gene>
<dbReference type="InterPro" id="IPR011333">
    <property type="entry name" value="SKP1/BTB/POZ_sf"/>
</dbReference>
<dbReference type="Gene3D" id="3.30.710.10">
    <property type="entry name" value="Potassium Channel Kv1.1, Chain A"/>
    <property type="match status" value="1"/>
</dbReference>
<sequence>MANIITQVSQDSGAAIQVQEEDDFNAIINLNVRNTSFQITRDELMSLPESILLCLFPNGVFLDDQGQVITNLTENDVVYVDFSPECFQYILQSFSKAAASMPATNNNNDYYYDSGDEYRPLDSSVLKTKPCVIVLREDLDFYCIPPTTGLSSQDMKKIKLSVARQLVQHDRIFEGLGYKEGKPLGPAEQHLLDMLCHAGYTTTDAWGHRDVESNKSVVSSLALVQLKADGEGDANSKLLLFWKKPARKCWWSNEVLELLVNEVFAEPVSVKVHIRRVWTLELAVLSSH</sequence>
<proteinExistence type="predicted"/>
<dbReference type="RefSeq" id="XP_064856078.1">
    <property type="nucleotide sequence ID" value="XM_065000006.1"/>
</dbReference>
<protein>
    <submittedName>
        <fullName evidence="1">Whi2 protein</fullName>
    </submittedName>
</protein>
<comment type="caution">
    <text evidence="1">The sequence shown here is derived from an EMBL/GenBank/DDBJ whole genome shotgun (WGS) entry which is preliminary data.</text>
</comment>
<dbReference type="AlphaFoldDB" id="A0AAV5QW41"/>
<dbReference type="Proteomes" id="UP001360560">
    <property type="component" value="Unassembled WGS sequence"/>
</dbReference>
<keyword evidence="2" id="KW-1185">Reference proteome</keyword>
<dbReference type="GeneID" id="90077071"/>
<organism evidence="1 2">
    <name type="scientific">Saccharomycopsis crataegensis</name>
    <dbReference type="NCBI Taxonomy" id="43959"/>
    <lineage>
        <taxon>Eukaryota</taxon>
        <taxon>Fungi</taxon>
        <taxon>Dikarya</taxon>
        <taxon>Ascomycota</taxon>
        <taxon>Saccharomycotina</taxon>
        <taxon>Saccharomycetes</taxon>
        <taxon>Saccharomycopsidaceae</taxon>
        <taxon>Saccharomycopsis</taxon>
    </lineage>
</organism>
<reference evidence="1 2" key="1">
    <citation type="journal article" date="2023" name="Elife">
        <title>Identification of key yeast species and microbe-microbe interactions impacting larval growth of Drosophila in the wild.</title>
        <authorList>
            <person name="Mure A."/>
            <person name="Sugiura Y."/>
            <person name="Maeda R."/>
            <person name="Honda K."/>
            <person name="Sakurai N."/>
            <person name="Takahashi Y."/>
            <person name="Watada M."/>
            <person name="Katoh T."/>
            <person name="Gotoh A."/>
            <person name="Gotoh Y."/>
            <person name="Taniguchi I."/>
            <person name="Nakamura K."/>
            <person name="Hayashi T."/>
            <person name="Katayama T."/>
            <person name="Uemura T."/>
            <person name="Hattori Y."/>
        </authorList>
    </citation>
    <scope>NUCLEOTIDE SEQUENCE [LARGE SCALE GENOMIC DNA]</scope>
    <source>
        <strain evidence="1 2">SC-9</strain>
    </source>
</reference>
<dbReference type="SUPFAM" id="SSF54695">
    <property type="entry name" value="POZ domain"/>
    <property type="match status" value="1"/>
</dbReference>